<dbReference type="RefSeq" id="WP_173064736.1">
    <property type="nucleotide sequence ID" value="NZ_AP022853.1"/>
</dbReference>
<dbReference type="InterPro" id="IPR036771">
    <property type="entry name" value="ATPsynth_dsu/esu_N"/>
</dbReference>
<sequence length="131" mass="15154">MNTFTLHLFATDRYESIENVASFTGEDKSGSFGLLARHERFMTALTFGLARLLMADGSHEYLGFPGGLLYFVDNELRISTRRYLRDTDVERIAQAITRELLEEEQALEQTRRKLHRLEAEMLRRLAQLGVE</sequence>
<dbReference type="Proteomes" id="UP000502260">
    <property type="component" value="Chromosome"/>
</dbReference>
<dbReference type="GO" id="GO:0015986">
    <property type="term" value="P:proton motive force-driven ATP synthesis"/>
    <property type="evidence" value="ECO:0007669"/>
    <property type="project" value="InterPro"/>
</dbReference>
<evidence type="ECO:0000256" key="1">
    <source>
        <dbReference type="ARBA" id="ARBA00023196"/>
    </source>
</evidence>
<reference evidence="5" key="1">
    <citation type="submission" date="2020-03" db="EMBL/GenBank/DDBJ databases">
        <title>Complete genome sequence of sulfur-oxidizing bacterium skT11.</title>
        <authorList>
            <person name="Kanda M."/>
            <person name="Kojima H."/>
            <person name="Fukui M."/>
        </authorList>
    </citation>
    <scope>NUCLEOTIDE SEQUENCE [LARGE SCALE GENOMIC DNA]</scope>
    <source>
        <strain evidence="5">skT11</strain>
    </source>
</reference>
<dbReference type="Pfam" id="PF02823">
    <property type="entry name" value="ATP-synt_DE_N"/>
    <property type="match status" value="1"/>
</dbReference>
<keyword evidence="5" id="KW-1185">Reference proteome</keyword>
<dbReference type="EMBL" id="AP022853">
    <property type="protein sequence ID" value="BCB27325.1"/>
    <property type="molecule type" value="Genomic_DNA"/>
</dbReference>
<feature type="domain" description="ATP synthase F1 complex delta/epsilon subunit N-terminal" evidence="3">
    <location>
        <begin position="16"/>
        <end position="81"/>
    </location>
</feature>
<protein>
    <recommendedName>
        <fullName evidence="3">ATP synthase F1 complex delta/epsilon subunit N-terminal domain-containing protein</fullName>
    </recommendedName>
</protein>
<gene>
    <name evidence="4" type="ORF">SKTS_22110</name>
</gene>
<organism evidence="4 5">
    <name type="scientific">Sulfurimicrobium lacus</name>
    <dbReference type="NCBI Taxonomy" id="2715678"/>
    <lineage>
        <taxon>Bacteria</taxon>
        <taxon>Pseudomonadati</taxon>
        <taxon>Pseudomonadota</taxon>
        <taxon>Betaproteobacteria</taxon>
        <taxon>Nitrosomonadales</taxon>
        <taxon>Sulfuricellaceae</taxon>
        <taxon>Sulfurimicrobium</taxon>
    </lineage>
</organism>
<evidence type="ECO:0000313" key="4">
    <source>
        <dbReference type="EMBL" id="BCB27325.1"/>
    </source>
</evidence>
<keyword evidence="1" id="KW-0139">CF(1)</keyword>
<proteinExistence type="predicted"/>
<accession>A0A6F8VEY8</accession>
<evidence type="ECO:0000313" key="5">
    <source>
        <dbReference type="Proteomes" id="UP000502260"/>
    </source>
</evidence>
<keyword evidence="1" id="KW-0066">ATP synthesis</keyword>
<dbReference type="KEGG" id="slac:SKTS_22110"/>
<dbReference type="Gene3D" id="2.60.15.10">
    <property type="entry name" value="F0F1 ATP synthase delta/epsilon subunit, N-terminal"/>
    <property type="match status" value="1"/>
</dbReference>
<evidence type="ECO:0000256" key="2">
    <source>
        <dbReference type="SAM" id="Coils"/>
    </source>
</evidence>
<dbReference type="AlphaFoldDB" id="A0A6F8VEY8"/>
<name>A0A6F8VEY8_9PROT</name>
<dbReference type="GO" id="GO:0045259">
    <property type="term" value="C:proton-transporting ATP synthase complex"/>
    <property type="evidence" value="ECO:0007669"/>
    <property type="project" value="UniProtKB-KW"/>
</dbReference>
<dbReference type="SUPFAM" id="SSF51344">
    <property type="entry name" value="Epsilon subunit of F1F0-ATP synthase N-terminal domain"/>
    <property type="match status" value="1"/>
</dbReference>
<dbReference type="InterPro" id="IPR020546">
    <property type="entry name" value="ATP_synth_F1_dsu/esu_N"/>
</dbReference>
<feature type="coiled-coil region" evidence="2">
    <location>
        <begin position="93"/>
        <end position="127"/>
    </location>
</feature>
<evidence type="ECO:0000259" key="3">
    <source>
        <dbReference type="Pfam" id="PF02823"/>
    </source>
</evidence>
<keyword evidence="2" id="KW-0175">Coiled coil</keyword>